<dbReference type="AlphaFoldDB" id="A0A7X0CE96"/>
<reference evidence="2 3" key="1">
    <citation type="submission" date="2020-08" db="EMBL/GenBank/DDBJ databases">
        <title>The Agave Microbiome: Exploring the role of microbial communities in plant adaptations to desert environments.</title>
        <authorList>
            <person name="Partida-Martinez L.P."/>
        </authorList>
    </citation>
    <scope>NUCLEOTIDE SEQUENCE [LARGE SCALE GENOMIC DNA]</scope>
    <source>
        <strain evidence="2 3">AT3.2</strain>
    </source>
</reference>
<keyword evidence="1" id="KW-0812">Transmembrane</keyword>
<dbReference type="RefSeq" id="WP_183554071.1">
    <property type="nucleotide sequence ID" value="NZ_JACHBX010000002.1"/>
</dbReference>
<proteinExistence type="predicted"/>
<keyword evidence="1" id="KW-1133">Transmembrane helix</keyword>
<organism evidence="2 3">
    <name type="scientific">Massilia aurea</name>
    <dbReference type="NCBI Taxonomy" id="373040"/>
    <lineage>
        <taxon>Bacteria</taxon>
        <taxon>Pseudomonadati</taxon>
        <taxon>Pseudomonadota</taxon>
        <taxon>Betaproteobacteria</taxon>
        <taxon>Burkholderiales</taxon>
        <taxon>Oxalobacteraceae</taxon>
        <taxon>Telluria group</taxon>
        <taxon>Massilia</taxon>
    </lineage>
</organism>
<evidence type="ECO:0000256" key="1">
    <source>
        <dbReference type="SAM" id="Phobius"/>
    </source>
</evidence>
<gene>
    <name evidence="2" type="ORF">HD842_002075</name>
</gene>
<name>A0A7X0CE96_9BURK</name>
<sequence length="136" mass="14300">MSGNYQIEQVVEPDDSELQLAIRAFSLQEGGAEPAQAATSGADSMQHFLVLLGHACARLDSGTTADDAVADLVRRGLDQGTAQVVVDKAVDVVASNRALESAPPAQHVRPRSGKSIRVFAIVLVIVALVVALLVMR</sequence>
<dbReference type="Proteomes" id="UP000540787">
    <property type="component" value="Unassembled WGS sequence"/>
</dbReference>
<feature type="transmembrane region" description="Helical" evidence="1">
    <location>
        <begin position="116"/>
        <end position="135"/>
    </location>
</feature>
<evidence type="ECO:0000313" key="3">
    <source>
        <dbReference type="Proteomes" id="UP000540787"/>
    </source>
</evidence>
<evidence type="ECO:0000313" key="2">
    <source>
        <dbReference type="EMBL" id="MBB6133933.1"/>
    </source>
</evidence>
<comment type="caution">
    <text evidence="2">The sequence shown here is derived from an EMBL/GenBank/DDBJ whole genome shotgun (WGS) entry which is preliminary data.</text>
</comment>
<keyword evidence="3" id="KW-1185">Reference proteome</keyword>
<keyword evidence="1" id="KW-0472">Membrane</keyword>
<accession>A0A7X0CE96</accession>
<dbReference type="EMBL" id="JACHBX010000002">
    <property type="protein sequence ID" value="MBB6133933.1"/>
    <property type="molecule type" value="Genomic_DNA"/>
</dbReference>
<protein>
    <submittedName>
        <fullName evidence="2">Uncharacterized protein</fullName>
    </submittedName>
</protein>